<dbReference type="RefSeq" id="XP_040801752.1">
    <property type="nucleotide sequence ID" value="XM_040949296.1"/>
</dbReference>
<dbReference type="AlphaFoldDB" id="A0A8G1RS93"/>
<dbReference type="Proteomes" id="UP000249789">
    <property type="component" value="Unassembled WGS sequence"/>
</dbReference>
<evidence type="ECO:0000313" key="2">
    <source>
        <dbReference type="EMBL" id="RAK77742.1"/>
    </source>
</evidence>
<accession>A0A8G1RS93</accession>
<dbReference type="VEuPathDB" id="FungiDB:BO72DRAFT_508525"/>
<reference evidence="2 3" key="1">
    <citation type="submission" date="2018-02" db="EMBL/GenBank/DDBJ databases">
        <title>The genomes of Aspergillus section Nigri reveals drivers in fungal speciation.</title>
        <authorList>
            <consortium name="DOE Joint Genome Institute"/>
            <person name="Vesth T.C."/>
            <person name="Nybo J."/>
            <person name="Theobald S."/>
            <person name="Brandl J."/>
            <person name="Frisvad J.C."/>
            <person name="Nielsen K.F."/>
            <person name="Lyhne E.K."/>
            <person name="Kogle M.E."/>
            <person name="Kuo A."/>
            <person name="Riley R."/>
            <person name="Clum A."/>
            <person name="Nolan M."/>
            <person name="Lipzen A."/>
            <person name="Salamov A."/>
            <person name="Henrissat B."/>
            <person name="Wiebenga A."/>
            <person name="De vries R.P."/>
            <person name="Grigoriev I.V."/>
            <person name="Mortensen U.H."/>
            <person name="Andersen M.R."/>
            <person name="Baker S.E."/>
        </authorList>
    </citation>
    <scope>NUCLEOTIDE SEQUENCE [LARGE SCALE GENOMIC DNA]</scope>
    <source>
        <strain evidence="2 3">CBS 313.89</strain>
    </source>
</reference>
<organism evidence="2 3">
    <name type="scientific">Aspergillus fijiensis CBS 313.89</name>
    <dbReference type="NCBI Taxonomy" id="1448319"/>
    <lineage>
        <taxon>Eukaryota</taxon>
        <taxon>Fungi</taxon>
        <taxon>Dikarya</taxon>
        <taxon>Ascomycota</taxon>
        <taxon>Pezizomycotina</taxon>
        <taxon>Eurotiomycetes</taxon>
        <taxon>Eurotiomycetidae</taxon>
        <taxon>Eurotiales</taxon>
        <taxon>Aspergillaceae</taxon>
        <taxon>Aspergillus</taxon>
    </lineage>
</organism>
<dbReference type="GeneID" id="63866629"/>
<evidence type="ECO:0000259" key="1">
    <source>
        <dbReference type="Pfam" id="PF01048"/>
    </source>
</evidence>
<evidence type="ECO:0000313" key="3">
    <source>
        <dbReference type="Proteomes" id="UP000249789"/>
    </source>
</evidence>
<dbReference type="Gene3D" id="3.40.50.1580">
    <property type="entry name" value="Nucleoside phosphorylase domain"/>
    <property type="match status" value="1"/>
</dbReference>
<protein>
    <submittedName>
        <fullName evidence="2">Purine and uridine phosphorylase</fullName>
    </submittedName>
</protein>
<dbReference type="SUPFAM" id="SSF53167">
    <property type="entry name" value="Purine and uridine phosphorylases"/>
    <property type="match status" value="1"/>
</dbReference>
<feature type="domain" description="Nucleoside phosphorylase" evidence="1">
    <location>
        <begin position="14"/>
        <end position="330"/>
    </location>
</feature>
<dbReference type="EMBL" id="KZ824640">
    <property type="protein sequence ID" value="RAK77742.1"/>
    <property type="molecule type" value="Genomic_DNA"/>
</dbReference>
<dbReference type="PANTHER" id="PTHR46082">
    <property type="entry name" value="ATP/GTP-BINDING PROTEIN-RELATED"/>
    <property type="match status" value="1"/>
</dbReference>
<dbReference type="PANTHER" id="PTHR46082:SF6">
    <property type="entry name" value="AAA+ ATPASE DOMAIN-CONTAINING PROTEIN-RELATED"/>
    <property type="match status" value="1"/>
</dbReference>
<dbReference type="OrthoDB" id="1658288at2759"/>
<dbReference type="InterPro" id="IPR035994">
    <property type="entry name" value="Nucleoside_phosphorylase_sf"/>
</dbReference>
<proteinExistence type="predicted"/>
<dbReference type="Pfam" id="PF01048">
    <property type="entry name" value="PNP_UDP_1"/>
    <property type="match status" value="1"/>
</dbReference>
<name>A0A8G1RS93_9EURO</name>
<gene>
    <name evidence="2" type="ORF">BO72DRAFT_508525</name>
</gene>
<keyword evidence="3" id="KW-1185">Reference proteome</keyword>
<dbReference type="GO" id="GO:0009116">
    <property type="term" value="P:nucleoside metabolic process"/>
    <property type="evidence" value="ECO:0007669"/>
    <property type="project" value="InterPro"/>
</dbReference>
<dbReference type="InterPro" id="IPR053137">
    <property type="entry name" value="NLR-like"/>
</dbReference>
<dbReference type="InterPro" id="IPR000845">
    <property type="entry name" value="Nucleoside_phosphorylase_d"/>
</dbReference>
<dbReference type="GO" id="GO:0003824">
    <property type="term" value="F:catalytic activity"/>
    <property type="evidence" value="ECO:0007669"/>
    <property type="project" value="InterPro"/>
</dbReference>
<sequence length="352" mass="38218">MASHRSIRNPTFEIGLITALPLEARAIIGLLDELYIGKDTVAYAPDPADLNAYTAGRIGRHDVILMHMPRMGITSGAAVAMNALTGFPALKLILLVGICGGMPLASDETEIVLGDVIISRNIVQTNFGRQFPDGFVIKSDVESTFRGPSHSILSFLAKIEACTDTCERRMSEHLASLLELPEFGNSQYPGPIKDRLFPADYIHRHHNAQDCECARGDGACVAARTASCEELGCQSDLLIPRQRLQCQSGQSPVIHLGAFSSSDAVIKSGWHRDQIARAANVIAFEMEGAGIWNFLPTVIVKGVCDYADSHKNKAWQRYAAATAAACAKTLVELWNPSCHGISKLVLFHDNSF</sequence>